<dbReference type="Gene3D" id="1.10.510.10">
    <property type="entry name" value="Transferase(Phosphotransferase) domain 1"/>
    <property type="match status" value="1"/>
</dbReference>
<dbReference type="InterPro" id="IPR011009">
    <property type="entry name" value="Kinase-like_dom_sf"/>
</dbReference>
<evidence type="ECO:0000313" key="1">
    <source>
        <dbReference type="Proteomes" id="UP000095280"/>
    </source>
</evidence>
<keyword evidence="1" id="KW-1185">Reference proteome</keyword>
<dbReference type="WBParaSite" id="maker-unitig_44907-snap-gene-0.2-mRNA-1">
    <property type="protein sequence ID" value="maker-unitig_44907-snap-gene-0.2-mRNA-1"/>
    <property type="gene ID" value="maker-unitig_44907-snap-gene-0.2"/>
</dbReference>
<protein>
    <submittedName>
        <fullName evidence="2">Phosphagen kinase C-terminal domain-containing protein</fullName>
    </submittedName>
</protein>
<sequence>ANMRILSRATPVGRIGTPHFMAPEVVRREPYGRPADAFGCGRCDSAARFPCLFPCGSLPYCLAPSRCPYPVRQVIRMKPRVWNLISAEAKDLLYDHINCRSLGGTIRGQIPDDAVDRARDVLASLAADCRSRDFLADCAELRAIVTQPHFRV</sequence>
<dbReference type="SUPFAM" id="SSF56112">
    <property type="entry name" value="Protein kinase-like (PK-like)"/>
    <property type="match status" value="1"/>
</dbReference>
<dbReference type="AlphaFoldDB" id="A0A1I8FQY4"/>
<reference evidence="2" key="1">
    <citation type="submission" date="2016-11" db="UniProtKB">
        <authorList>
            <consortium name="WormBaseParasite"/>
        </authorList>
    </citation>
    <scope>IDENTIFICATION</scope>
</reference>
<dbReference type="Gene3D" id="1.10.287.650">
    <property type="entry name" value="L27 domain"/>
    <property type="match status" value="1"/>
</dbReference>
<dbReference type="Proteomes" id="UP000095280">
    <property type="component" value="Unplaced"/>
</dbReference>
<organism evidence="1 2">
    <name type="scientific">Macrostomum lignano</name>
    <dbReference type="NCBI Taxonomy" id="282301"/>
    <lineage>
        <taxon>Eukaryota</taxon>
        <taxon>Metazoa</taxon>
        <taxon>Spiralia</taxon>
        <taxon>Lophotrochozoa</taxon>
        <taxon>Platyhelminthes</taxon>
        <taxon>Rhabditophora</taxon>
        <taxon>Macrostomorpha</taxon>
        <taxon>Macrostomida</taxon>
        <taxon>Macrostomidae</taxon>
        <taxon>Macrostomum</taxon>
    </lineage>
</organism>
<accession>A0A1I8FQY4</accession>
<proteinExistence type="predicted"/>
<name>A0A1I8FQY4_9PLAT</name>
<evidence type="ECO:0000313" key="2">
    <source>
        <dbReference type="WBParaSite" id="maker-unitig_44907-snap-gene-0.2-mRNA-1"/>
    </source>
</evidence>